<dbReference type="SUPFAM" id="SSF52540">
    <property type="entry name" value="P-loop containing nucleoside triphosphate hydrolases"/>
    <property type="match status" value="1"/>
</dbReference>
<reference evidence="1" key="1">
    <citation type="submission" date="2024-07" db="EMBL/GenBank/DDBJ databases">
        <authorList>
            <person name="Yu S.T."/>
        </authorList>
    </citation>
    <scope>NUCLEOTIDE SEQUENCE</scope>
    <source>
        <strain evidence="1">R02</strain>
    </source>
</reference>
<protein>
    <submittedName>
        <fullName evidence="1">Uncharacterized protein</fullName>
    </submittedName>
</protein>
<dbReference type="RefSeq" id="WP_369160362.1">
    <property type="nucleotide sequence ID" value="NZ_CP163429.1"/>
</dbReference>
<dbReference type="EMBL" id="CP163429">
    <property type="protein sequence ID" value="XDP97394.1"/>
    <property type="molecule type" value="Genomic_DNA"/>
</dbReference>
<organism evidence="1">
    <name type="scientific">Streptomyces sp. R02</name>
    <dbReference type="NCBI Taxonomy" id="3238623"/>
    <lineage>
        <taxon>Bacteria</taxon>
        <taxon>Bacillati</taxon>
        <taxon>Actinomycetota</taxon>
        <taxon>Actinomycetes</taxon>
        <taxon>Kitasatosporales</taxon>
        <taxon>Streptomycetaceae</taxon>
        <taxon>Streptomyces</taxon>
    </lineage>
</organism>
<dbReference type="InterPro" id="IPR027417">
    <property type="entry name" value="P-loop_NTPase"/>
</dbReference>
<gene>
    <name evidence="1" type="ORF">AB5J57_29460</name>
</gene>
<accession>A0AB39LUS8</accession>
<dbReference type="AlphaFoldDB" id="A0AB39LUS8"/>
<proteinExistence type="predicted"/>
<evidence type="ECO:0000313" key="1">
    <source>
        <dbReference type="EMBL" id="XDP97394.1"/>
    </source>
</evidence>
<name>A0AB39LUS8_9ACTN</name>
<sequence length="359" mass="38831">MAGRVRCPICLSMVDWASAETVTLNTDGRPEPLERLPGEDDVQWNHRMLDAYRLCTGGAEPHVLPGRYGDFGEPLVIGVVGESAAGKSHLLAAMLGMLSDVDRMARLGLVVGGLDLKLHHRYLRDVVRPFLDQGQGLDGTPAQPPEFTDALWIHNRHTGRSFAVAFFDVSGEWLADHDSEVPFLGAVSALVFVVDPTRIRGLTASTGSVTGDPSFGVVLDKIARLRGVDGSPFLPLPAAVVVGKCDLLRHHETLVDRWFRNASPDEELNLATVEEESEDAYAFLSSRGARGWLAPFVRCARSTLHFTTATGHQAVRAEDGIQRSPHGSFAPRRTLKPMLALFAMCGVLDPADLGQGVAG</sequence>